<dbReference type="EMBL" id="VRMN01000013">
    <property type="protein sequence ID" value="KAA8491580.1"/>
    <property type="molecule type" value="Genomic_DNA"/>
</dbReference>
<name>A0A5J4YFG4_PORPP</name>
<dbReference type="Pfam" id="PF00271">
    <property type="entry name" value="Helicase_C"/>
    <property type="match status" value="1"/>
</dbReference>
<sequence>MVFACSKGCAAVFVRASDCRLHEQKCVQLDELVWGLVCPQCSLAKRFPKNSEPDNGQSRKAKKALKRHITRVHKVKADGLEEAFLKTFQAYCTQYGVERTAATAQTRLVYAVLHTANRETLTHSSLQSVTQEMEDANRSAGESEVGMRVLCGTATGEAIVKLRWFESEADMQDAFSRQVGDVTDCARAAVKSWLNIARYSINQVLKTRADVLRLPIQGKSTIEYTDDIFKYRLLPALEKSTISNALQTFTQVVEFYALHALNKSFETFAEEYRANNPTGDESDAHAVQALIVRNGLEDCPDGRTKRFRAIEFLRSHALHKDSCGRLGLNSLYKLAKLSSYQLWMLRATAVTELYKKSQAFQLVADRGFDLLALNGSRLSGPLYMTQSILCASKPCGDDHAEWLLIVRTDTSLDTGNDSGRYFLQHRASGVPVLPSVFGVLYYRCVHRARDILAKLFPEMDGALGIHLDGGQVENVIQGYLYCKARSRGIKRVTASEVAQKVCGASREIRNELSICSLLALQAACMPLRSSSSQQGIVLSSRHQGHSLKNLGENVVSVVEVVVKNRHKAFGVPLVERLPTTAVSDLFVILHWTADFFLRHCEKEHLEFITPLNFASATQVSKDVDVSEQASDMMGRKAQEKTLFALTGVPMTVGEFRKLASHVLKREPAAFADVLGLDTMALHSEAQKALALKLGHTVSTDEVWYNLALNVDECLWFERDTRNAWLTLVGIEDERLPLELQNMCFAEVVRAVPDLGTPHKALQSVFGIDAAFQTEGQEQLLRSVWEGHDTAAQLRCGAGKSASFLCAGRLAERVGRIVLVLTPMRAASDAAIAQARSCGIECFDIEDLRAGSAAHRGGIVVLSFDQVQTGRNVLSVLEKIVARVILAVVDEAHIVCEHTSFRASMQAGLLGMRLAGIQRVYLSATLTMDVADYVAKVLWSPEPQFVTDSEVLPPISKLSVSPLNDESRLALHVRVEKASVEGTRVLIVVPTKKLVEDEYLRLVDNFPQLGDRIGMITADTESVARERAKLCTVIVGTSTVGLALNLENTCVVAVLYATFSIAQLVQAWGRTGRRTSLSHTPECFFWFDPNVASALQRSTIAQDVHRPACLTHPMYSMQAVEKFYDECRSRPNAVIREQLVKLCIERADRYSSLVSSESSLPNVSNSENVQMTPVRKVHTATRDEQLTASISNSERPFMTLLQADLSSVHGLNGSREDATEGVRSLKRARVHAPEGVRSVSLAVVCATSKGWQRIWSTAVERCPFCGLAACSGSCYRPVTCMQCGKIGNMHKHTAHAYIRLHIPPRAPSSGLFCVACLAPNHWTAGVFIDKELHASLTRAQSSTGIQRPGLLKARIEHLYLAHRHRQYPHLALDAYFKWLVEVDTAGITNAMKALAQMDSVLS</sequence>
<dbReference type="GO" id="GO:0009378">
    <property type="term" value="F:four-way junction helicase activity"/>
    <property type="evidence" value="ECO:0007669"/>
    <property type="project" value="TreeGrafter"/>
</dbReference>
<evidence type="ECO:0000256" key="2">
    <source>
        <dbReference type="ARBA" id="ARBA00022741"/>
    </source>
</evidence>
<dbReference type="InterPro" id="IPR011545">
    <property type="entry name" value="DEAD/DEAH_box_helicase_dom"/>
</dbReference>
<keyword evidence="3" id="KW-0067">ATP-binding</keyword>
<evidence type="ECO:0000256" key="5">
    <source>
        <dbReference type="ARBA" id="ARBA00034808"/>
    </source>
</evidence>
<evidence type="ECO:0000259" key="6">
    <source>
        <dbReference type="PROSITE" id="PS51192"/>
    </source>
</evidence>
<evidence type="ECO:0000313" key="9">
    <source>
        <dbReference type="EMBL" id="KAA8491580.1"/>
    </source>
</evidence>
<evidence type="ECO:0000313" key="10">
    <source>
        <dbReference type="EMBL" id="KAA8492709.1"/>
    </source>
</evidence>
<reference evidence="11" key="1">
    <citation type="journal article" date="2019" name="Nat. Commun.">
        <title>Expansion of phycobilisome linker gene families in mesophilic red algae.</title>
        <authorList>
            <person name="Lee J."/>
            <person name="Kim D."/>
            <person name="Bhattacharya D."/>
            <person name="Yoon H.S."/>
        </authorList>
    </citation>
    <scope>NUCLEOTIDE SEQUENCE [LARGE SCALE GENOMIC DNA]</scope>
    <source>
        <strain evidence="11">CCMP 1328</strain>
    </source>
</reference>
<gene>
    <name evidence="9" type="ORF">FVE85_2595</name>
    <name evidence="8" type="ORF">FVE85_7684</name>
    <name evidence="10" type="ORF">FVE85_8216</name>
    <name evidence="7" type="ORF">FVE85_8954</name>
</gene>
<dbReference type="GO" id="GO:0005694">
    <property type="term" value="C:chromosome"/>
    <property type="evidence" value="ECO:0007669"/>
    <property type="project" value="TreeGrafter"/>
</dbReference>
<comment type="catalytic activity">
    <reaction evidence="4">
        <text>Couples ATP hydrolysis with the unwinding of duplex DNA by translocating in the 3'-5' direction.</text>
        <dbReference type="EC" id="5.6.2.4"/>
    </reaction>
</comment>
<dbReference type="PANTHER" id="PTHR13710">
    <property type="entry name" value="DNA HELICASE RECQ FAMILY MEMBER"/>
    <property type="match status" value="1"/>
</dbReference>
<dbReference type="EMBL" id="VRMN01000043">
    <property type="protein sequence ID" value="KAA8490233.1"/>
    <property type="molecule type" value="Genomic_DNA"/>
</dbReference>
<dbReference type="GO" id="GO:0005524">
    <property type="term" value="F:ATP binding"/>
    <property type="evidence" value="ECO:0007669"/>
    <property type="project" value="UniProtKB-KW"/>
</dbReference>
<dbReference type="EC" id="5.6.2.4" evidence="5"/>
<accession>A0A5J4YFG4</accession>
<dbReference type="SUPFAM" id="SSF52540">
    <property type="entry name" value="P-loop containing nucleoside triphosphate hydrolases"/>
    <property type="match status" value="1"/>
</dbReference>
<dbReference type="OrthoDB" id="2507344at2759"/>
<dbReference type="Pfam" id="PF00270">
    <property type="entry name" value="DEAD"/>
    <property type="match status" value="1"/>
</dbReference>
<dbReference type="InterPro" id="IPR014001">
    <property type="entry name" value="Helicase_ATP-bd"/>
</dbReference>
<evidence type="ECO:0000313" key="7">
    <source>
        <dbReference type="EMBL" id="KAA8490233.1"/>
    </source>
</evidence>
<protein>
    <recommendedName>
        <fullName evidence="5">DNA 3'-5' helicase</fullName>
        <ecNumber evidence="5">5.6.2.4</ecNumber>
    </recommendedName>
</protein>
<evidence type="ECO:0000256" key="4">
    <source>
        <dbReference type="ARBA" id="ARBA00034617"/>
    </source>
</evidence>
<reference evidence="8" key="2">
    <citation type="submission" date="2019-09" db="EMBL/GenBank/DDBJ databases">
        <title>Expansion of phycobilisome linker gene families in mesophilic red algae.</title>
        <authorList>
            <person name="Lee J."/>
        </authorList>
    </citation>
    <scope>NUCLEOTIDE SEQUENCE [LARGE SCALE GENOMIC DNA]</scope>
    <source>
        <strain evidence="8">CCMP 1328</strain>
        <tissue evidence="8">Unicellular</tissue>
    </source>
</reference>
<dbReference type="SMART" id="SM00487">
    <property type="entry name" value="DEXDc"/>
    <property type="match status" value="1"/>
</dbReference>
<organism evidence="8 11">
    <name type="scientific">Porphyridium purpureum</name>
    <name type="common">Red alga</name>
    <name type="synonym">Porphyridium cruentum</name>
    <dbReference type="NCBI Taxonomy" id="35688"/>
    <lineage>
        <taxon>Eukaryota</taxon>
        <taxon>Rhodophyta</taxon>
        <taxon>Bangiophyceae</taxon>
        <taxon>Porphyridiales</taxon>
        <taxon>Porphyridiaceae</taxon>
        <taxon>Porphyridium</taxon>
    </lineage>
</organism>
<dbReference type="GO" id="GO:0005737">
    <property type="term" value="C:cytoplasm"/>
    <property type="evidence" value="ECO:0007669"/>
    <property type="project" value="TreeGrafter"/>
</dbReference>
<dbReference type="InterPro" id="IPR001650">
    <property type="entry name" value="Helicase_C-like"/>
</dbReference>
<evidence type="ECO:0000256" key="1">
    <source>
        <dbReference type="ARBA" id="ARBA00005446"/>
    </source>
</evidence>
<dbReference type="GO" id="GO:0000724">
    <property type="term" value="P:double-strand break repair via homologous recombination"/>
    <property type="evidence" value="ECO:0007669"/>
    <property type="project" value="TreeGrafter"/>
</dbReference>
<dbReference type="Gene3D" id="3.40.50.300">
    <property type="entry name" value="P-loop containing nucleotide triphosphate hydrolases"/>
    <property type="match status" value="2"/>
</dbReference>
<evidence type="ECO:0000313" key="11">
    <source>
        <dbReference type="Proteomes" id="UP000324585"/>
    </source>
</evidence>
<feature type="domain" description="Helicase ATP-binding" evidence="6">
    <location>
        <begin position="780"/>
        <end position="943"/>
    </location>
</feature>
<dbReference type="EMBL" id="VRMN01000009">
    <property type="protein sequence ID" value="KAA8492709.1"/>
    <property type="molecule type" value="Genomic_DNA"/>
</dbReference>
<keyword evidence="11" id="KW-1185">Reference proteome</keyword>
<dbReference type="EMBL" id="VRMN01000038">
    <property type="protein sequence ID" value="KAA8490256.1"/>
    <property type="molecule type" value="Genomic_DNA"/>
</dbReference>
<dbReference type="Proteomes" id="UP000324585">
    <property type="component" value="Unassembled WGS sequence"/>
</dbReference>
<comment type="caution">
    <text evidence="8">The sequence shown here is derived from an EMBL/GenBank/DDBJ whole genome shotgun (WGS) entry which is preliminary data.</text>
</comment>
<dbReference type="InterPro" id="IPR027417">
    <property type="entry name" value="P-loop_NTPase"/>
</dbReference>
<evidence type="ECO:0000313" key="8">
    <source>
        <dbReference type="EMBL" id="KAA8490256.1"/>
    </source>
</evidence>
<keyword evidence="2" id="KW-0547">Nucleotide-binding</keyword>
<proteinExistence type="inferred from homology"/>
<evidence type="ECO:0000256" key="3">
    <source>
        <dbReference type="ARBA" id="ARBA00022840"/>
    </source>
</evidence>
<dbReference type="PROSITE" id="PS51192">
    <property type="entry name" value="HELICASE_ATP_BIND_1"/>
    <property type="match status" value="1"/>
</dbReference>
<comment type="similarity">
    <text evidence="1">Belongs to the helicase family. RecQ subfamily.</text>
</comment>
<dbReference type="PANTHER" id="PTHR13710:SF154">
    <property type="entry name" value="RECQ HELICASE, PUTATIVE (AFU_ORTHOLOGUE AFUA_6G14720)-RELATED"/>
    <property type="match status" value="1"/>
</dbReference>
<dbReference type="GO" id="GO:0043138">
    <property type="term" value="F:3'-5' DNA helicase activity"/>
    <property type="evidence" value="ECO:0007669"/>
    <property type="project" value="UniProtKB-EC"/>
</dbReference>
<dbReference type="GO" id="GO:0003676">
    <property type="term" value="F:nucleic acid binding"/>
    <property type="evidence" value="ECO:0007669"/>
    <property type="project" value="InterPro"/>
</dbReference>